<comment type="caution">
    <text evidence="1">The sequence shown here is derived from an EMBL/GenBank/DDBJ whole genome shotgun (WGS) entry which is preliminary data.</text>
</comment>
<gene>
    <name evidence="1" type="ORF">HAX54_030755</name>
</gene>
<keyword evidence="2" id="KW-1185">Reference proteome</keyword>
<accession>A0ABS8V8T3</accession>
<dbReference type="Proteomes" id="UP000823775">
    <property type="component" value="Unassembled WGS sequence"/>
</dbReference>
<evidence type="ECO:0000313" key="1">
    <source>
        <dbReference type="EMBL" id="MCD9643352.1"/>
    </source>
</evidence>
<organism evidence="1 2">
    <name type="scientific">Datura stramonium</name>
    <name type="common">Jimsonweed</name>
    <name type="synonym">Common thornapple</name>
    <dbReference type="NCBI Taxonomy" id="4076"/>
    <lineage>
        <taxon>Eukaryota</taxon>
        <taxon>Viridiplantae</taxon>
        <taxon>Streptophyta</taxon>
        <taxon>Embryophyta</taxon>
        <taxon>Tracheophyta</taxon>
        <taxon>Spermatophyta</taxon>
        <taxon>Magnoliopsida</taxon>
        <taxon>eudicotyledons</taxon>
        <taxon>Gunneridae</taxon>
        <taxon>Pentapetalae</taxon>
        <taxon>asterids</taxon>
        <taxon>lamiids</taxon>
        <taxon>Solanales</taxon>
        <taxon>Solanaceae</taxon>
        <taxon>Solanoideae</taxon>
        <taxon>Datureae</taxon>
        <taxon>Datura</taxon>
    </lineage>
</organism>
<dbReference type="EMBL" id="JACEIK010003866">
    <property type="protein sequence ID" value="MCD9643352.1"/>
    <property type="molecule type" value="Genomic_DNA"/>
</dbReference>
<evidence type="ECO:0000313" key="2">
    <source>
        <dbReference type="Proteomes" id="UP000823775"/>
    </source>
</evidence>
<sequence length="100" mass="11570">MFSDVLKGLQKCTFGLRKAATCSVSGILYLRCCRKVKQDTVWTVLQHVHIKWLDLIKQLLVQSLHHSEFHLLTELPLDLLKIAKKVYSLVEVDLSAWYNC</sequence>
<reference evidence="1 2" key="1">
    <citation type="journal article" date="2021" name="BMC Genomics">
        <title>Datura genome reveals duplications of psychoactive alkaloid biosynthetic genes and high mutation rate following tissue culture.</title>
        <authorList>
            <person name="Rajewski A."/>
            <person name="Carter-House D."/>
            <person name="Stajich J."/>
            <person name="Litt A."/>
        </authorList>
    </citation>
    <scope>NUCLEOTIDE SEQUENCE [LARGE SCALE GENOMIC DNA]</scope>
    <source>
        <strain evidence="1">AR-01</strain>
    </source>
</reference>
<proteinExistence type="predicted"/>
<name>A0ABS8V8T3_DATST</name>
<protein>
    <submittedName>
        <fullName evidence="1">Uncharacterized protein</fullName>
    </submittedName>
</protein>